<dbReference type="HOGENOM" id="CLU_108696_3_0_11"/>
<dbReference type="STRING" id="1200352.A606_04265"/>
<proteinExistence type="predicted"/>
<dbReference type="EMBL" id="CP003696">
    <property type="protein sequence ID" value="AGP30502.1"/>
    <property type="molecule type" value="Genomic_DNA"/>
</dbReference>
<dbReference type="KEGG" id="cter:A606_04265"/>
<keyword evidence="3" id="KW-1185">Reference proteome</keyword>
<dbReference type="Pfam" id="PF00550">
    <property type="entry name" value="PP-binding"/>
    <property type="match status" value="1"/>
</dbReference>
<name>S4XBL8_9CORY</name>
<dbReference type="RefSeq" id="WP_020440864.1">
    <property type="nucleotide sequence ID" value="NC_021663.1"/>
</dbReference>
<protein>
    <submittedName>
        <fullName evidence="2">Putative acyl carrier protein</fullName>
    </submittedName>
</protein>
<dbReference type="eggNOG" id="COG0236">
    <property type="taxonomic scope" value="Bacteria"/>
</dbReference>
<dbReference type="AlphaFoldDB" id="S4XBL8"/>
<dbReference type="Gene3D" id="1.10.1200.10">
    <property type="entry name" value="ACP-like"/>
    <property type="match status" value="1"/>
</dbReference>
<accession>S4XBL8</accession>
<organism evidence="2 3">
    <name type="scientific">Corynebacterium terpenotabidum Y-11</name>
    <dbReference type="NCBI Taxonomy" id="1200352"/>
    <lineage>
        <taxon>Bacteria</taxon>
        <taxon>Bacillati</taxon>
        <taxon>Actinomycetota</taxon>
        <taxon>Actinomycetes</taxon>
        <taxon>Mycobacteriales</taxon>
        <taxon>Corynebacteriaceae</taxon>
        <taxon>Corynebacterium</taxon>
    </lineage>
</organism>
<gene>
    <name evidence="2" type="ORF">A606_04265</name>
</gene>
<sequence length="117" mass="12482">MTTVEISREAQEKLARVLGGAADTPEAVDDRSEDASTLTRITRIIEDVSGVDAESITASAGLTTDLDLSSLSLIEIAVQIEDGLRVQIEDEDIWSSVTVDDLVRLVDSRVAAVPDPS</sequence>
<reference evidence="2 3" key="1">
    <citation type="submission" date="2012-06" db="EMBL/GenBank/DDBJ databases">
        <title>Complete genome sequence of Corynebacterium terpenotabidum Y-11 (=DSM 44721).</title>
        <authorList>
            <person name="Ruckert C."/>
            <person name="Albersmeier A."/>
            <person name="Al-Dilaimi A."/>
            <person name="Szczepanowski R."/>
            <person name="Kalinowski J."/>
        </authorList>
    </citation>
    <scope>NUCLEOTIDE SEQUENCE [LARGE SCALE GENOMIC DNA]</scope>
    <source>
        <strain evidence="2 3">Y-11</strain>
    </source>
</reference>
<evidence type="ECO:0000313" key="3">
    <source>
        <dbReference type="Proteomes" id="UP000014809"/>
    </source>
</evidence>
<evidence type="ECO:0000313" key="2">
    <source>
        <dbReference type="EMBL" id="AGP30502.1"/>
    </source>
</evidence>
<dbReference type="SUPFAM" id="SSF47336">
    <property type="entry name" value="ACP-like"/>
    <property type="match status" value="1"/>
</dbReference>
<evidence type="ECO:0000259" key="1">
    <source>
        <dbReference type="PROSITE" id="PS50075"/>
    </source>
</evidence>
<dbReference type="Proteomes" id="UP000014809">
    <property type="component" value="Chromosome"/>
</dbReference>
<feature type="domain" description="Carrier" evidence="1">
    <location>
        <begin position="35"/>
        <end position="110"/>
    </location>
</feature>
<dbReference type="PROSITE" id="PS50075">
    <property type="entry name" value="CARRIER"/>
    <property type="match status" value="1"/>
</dbReference>
<dbReference type="PATRIC" id="fig|1200352.3.peg.863"/>
<dbReference type="InterPro" id="IPR036736">
    <property type="entry name" value="ACP-like_sf"/>
</dbReference>
<dbReference type="InterPro" id="IPR009081">
    <property type="entry name" value="PP-bd_ACP"/>
</dbReference>